<comment type="caution">
    <text evidence="2">The sequence shown here is derived from an EMBL/GenBank/DDBJ whole genome shotgun (WGS) entry which is preliminary data.</text>
</comment>
<dbReference type="AlphaFoldDB" id="A0A9D4LWE5"/>
<accession>A0A9D4LWE5</accession>
<feature type="region of interest" description="Disordered" evidence="1">
    <location>
        <begin position="29"/>
        <end position="75"/>
    </location>
</feature>
<feature type="compositionally biased region" description="Polar residues" evidence="1">
    <location>
        <begin position="349"/>
        <end position="362"/>
    </location>
</feature>
<evidence type="ECO:0000256" key="1">
    <source>
        <dbReference type="SAM" id="MobiDB-lite"/>
    </source>
</evidence>
<proteinExistence type="predicted"/>
<feature type="compositionally biased region" description="Basic and acidic residues" evidence="1">
    <location>
        <begin position="366"/>
        <end position="394"/>
    </location>
</feature>
<sequence>MIVGAPVSKQDYDQIKAALKSQFQSQEKALESLTTSDQSEPHSVEFSKTSSFSYSNINGAENKVQHTEEKVSEPEAHHVVSDIKEHLSQSKASPDAKPETSFKATLDIPDKGVHTVISNKKDTQIDDNQDFDAAKQNIDFTPKVVAEYLYKTGEIGEFQNLLNDLVEASEISSEEAEEYEMAVMDELNKIESSENSINTAQFVPQGYDMMAGQPMFPLYPGYQPSPNDVYPLYGFGGKSGPSATEDENAYINYLLKKPVSLDDMINTLLNQWLTRAIETDDPEAEEILNNIVDYVSQDDNPNDEAQVRAILGDIFAEALLENLTPRIAPQDISMGTDSLPVETEETVKSSDQTKQSADSESALTEAVKEVSAENSKKPSEEKATSPTEKEKMKM</sequence>
<dbReference type="EMBL" id="JAIWYP010000002">
    <property type="protein sequence ID" value="KAH3864972.1"/>
    <property type="molecule type" value="Genomic_DNA"/>
</dbReference>
<protein>
    <submittedName>
        <fullName evidence="2">Uncharacterized protein</fullName>
    </submittedName>
</protein>
<reference evidence="2" key="2">
    <citation type="submission" date="2020-11" db="EMBL/GenBank/DDBJ databases">
        <authorList>
            <person name="McCartney M.A."/>
            <person name="Auch B."/>
            <person name="Kono T."/>
            <person name="Mallez S."/>
            <person name="Becker A."/>
            <person name="Gohl D.M."/>
            <person name="Silverstein K.A.T."/>
            <person name="Koren S."/>
            <person name="Bechman K.B."/>
            <person name="Herman A."/>
            <person name="Abrahante J.E."/>
            <person name="Garbe J."/>
        </authorList>
    </citation>
    <scope>NUCLEOTIDE SEQUENCE</scope>
    <source>
        <strain evidence="2">Duluth1</strain>
        <tissue evidence="2">Whole animal</tissue>
    </source>
</reference>
<feature type="compositionally biased region" description="Polar residues" evidence="1">
    <location>
        <begin position="46"/>
        <end position="59"/>
    </location>
</feature>
<reference evidence="2" key="1">
    <citation type="journal article" date="2019" name="bioRxiv">
        <title>The Genome of the Zebra Mussel, Dreissena polymorpha: A Resource for Invasive Species Research.</title>
        <authorList>
            <person name="McCartney M.A."/>
            <person name="Auch B."/>
            <person name="Kono T."/>
            <person name="Mallez S."/>
            <person name="Zhang Y."/>
            <person name="Obille A."/>
            <person name="Becker A."/>
            <person name="Abrahante J.E."/>
            <person name="Garbe J."/>
            <person name="Badalamenti J.P."/>
            <person name="Herman A."/>
            <person name="Mangelson H."/>
            <person name="Liachko I."/>
            <person name="Sullivan S."/>
            <person name="Sone E.D."/>
            <person name="Koren S."/>
            <person name="Silverstein K.A.T."/>
            <person name="Beckman K.B."/>
            <person name="Gohl D.M."/>
        </authorList>
    </citation>
    <scope>NUCLEOTIDE SEQUENCE</scope>
    <source>
        <strain evidence="2">Duluth1</strain>
        <tissue evidence="2">Whole animal</tissue>
    </source>
</reference>
<evidence type="ECO:0000313" key="3">
    <source>
        <dbReference type="Proteomes" id="UP000828390"/>
    </source>
</evidence>
<evidence type="ECO:0000313" key="2">
    <source>
        <dbReference type="EMBL" id="KAH3864972.1"/>
    </source>
</evidence>
<keyword evidence="3" id="KW-1185">Reference proteome</keyword>
<name>A0A9D4LWE5_DREPO</name>
<feature type="region of interest" description="Disordered" evidence="1">
    <location>
        <begin position="330"/>
        <end position="394"/>
    </location>
</feature>
<gene>
    <name evidence="2" type="ORF">DPMN_028005</name>
</gene>
<dbReference type="Proteomes" id="UP000828390">
    <property type="component" value="Unassembled WGS sequence"/>
</dbReference>
<organism evidence="2 3">
    <name type="scientific">Dreissena polymorpha</name>
    <name type="common">Zebra mussel</name>
    <name type="synonym">Mytilus polymorpha</name>
    <dbReference type="NCBI Taxonomy" id="45954"/>
    <lineage>
        <taxon>Eukaryota</taxon>
        <taxon>Metazoa</taxon>
        <taxon>Spiralia</taxon>
        <taxon>Lophotrochozoa</taxon>
        <taxon>Mollusca</taxon>
        <taxon>Bivalvia</taxon>
        <taxon>Autobranchia</taxon>
        <taxon>Heteroconchia</taxon>
        <taxon>Euheterodonta</taxon>
        <taxon>Imparidentia</taxon>
        <taxon>Neoheterodontei</taxon>
        <taxon>Myida</taxon>
        <taxon>Dreissenoidea</taxon>
        <taxon>Dreissenidae</taxon>
        <taxon>Dreissena</taxon>
    </lineage>
</organism>
<feature type="compositionally biased region" description="Polar residues" evidence="1">
    <location>
        <begin position="29"/>
        <end position="38"/>
    </location>
</feature>
<feature type="compositionally biased region" description="Basic and acidic residues" evidence="1">
    <location>
        <begin position="63"/>
        <end position="75"/>
    </location>
</feature>